<accession>A0A498HK79</accession>
<keyword evidence="4" id="KW-1185">Reference proteome</keyword>
<comment type="caution">
    <text evidence="3">The sequence shown here is derived from an EMBL/GenBank/DDBJ whole genome shotgun (WGS) entry which is preliminary data.</text>
</comment>
<feature type="region of interest" description="Disordered" evidence="2">
    <location>
        <begin position="1"/>
        <end position="25"/>
    </location>
</feature>
<evidence type="ECO:0000256" key="1">
    <source>
        <dbReference type="SAM" id="Coils"/>
    </source>
</evidence>
<organism evidence="3 4">
    <name type="scientific">Malus domestica</name>
    <name type="common">Apple</name>
    <name type="synonym">Pyrus malus</name>
    <dbReference type="NCBI Taxonomy" id="3750"/>
    <lineage>
        <taxon>Eukaryota</taxon>
        <taxon>Viridiplantae</taxon>
        <taxon>Streptophyta</taxon>
        <taxon>Embryophyta</taxon>
        <taxon>Tracheophyta</taxon>
        <taxon>Spermatophyta</taxon>
        <taxon>Magnoliopsida</taxon>
        <taxon>eudicotyledons</taxon>
        <taxon>Gunneridae</taxon>
        <taxon>Pentapetalae</taxon>
        <taxon>rosids</taxon>
        <taxon>fabids</taxon>
        <taxon>Rosales</taxon>
        <taxon>Rosaceae</taxon>
        <taxon>Amygdaloideae</taxon>
        <taxon>Maleae</taxon>
        <taxon>Malus</taxon>
    </lineage>
</organism>
<sequence>MGGFLSKKKGNLSEKNAGGLREKVGSIQEEMSEMVCERKKESAAYERDMMVFAFKEAEWKQEKKKMREEVKMLRKVVEEKEERIRGMEDCGGGVMVVGGGNNNKSSGGGGSGGDGRGVGGGENNGKEWEVFLESGFLAEQMKEERARRDETVEKWKQLYLAIKVELDDLIQRTHSGNGLYWKAEEEDCVEELKRELKAKEEMIASLKSKIASMEHDHFKKEREIDILRQSLRIMSCKKTLQAPKNVSRDSQLVKPKKKQARKL</sequence>
<protein>
    <submittedName>
        <fullName evidence="3">Uncharacterized protein</fullName>
    </submittedName>
</protein>
<evidence type="ECO:0000313" key="4">
    <source>
        <dbReference type="Proteomes" id="UP000290289"/>
    </source>
</evidence>
<dbReference type="Proteomes" id="UP000290289">
    <property type="component" value="Chromosome 16"/>
</dbReference>
<dbReference type="PANTHER" id="PTHR37226:SF4">
    <property type="entry name" value="GOLGIN FAMILY A PROTEIN"/>
    <property type="match status" value="1"/>
</dbReference>
<feature type="coiled-coil region" evidence="1">
    <location>
        <begin position="56"/>
        <end position="83"/>
    </location>
</feature>
<evidence type="ECO:0000313" key="3">
    <source>
        <dbReference type="EMBL" id="RXH71319.1"/>
    </source>
</evidence>
<dbReference type="EMBL" id="RDQH01000342">
    <property type="protein sequence ID" value="RXH71319.1"/>
    <property type="molecule type" value="Genomic_DNA"/>
</dbReference>
<evidence type="ECO:0000256" key="2">
    <source>
        <dbReference type="SAM" id="MobiDB-lite"/>
    </source>
</evidence>
<gene>
    <name evidence="3" type="ORF">DVH24_018674</name>
</gene>
<feature type="region of interest" description="Disordered" evidence="2">
    <location>
        <begin position="97"/>
        <end position="124"/>
    </location>
</feature>
<feature type="region of interest" description="Disordered" evidence="2">
    <location>
        <begin position="242"/>
        <end position="263"/>
    </location>
</feature>
<feature type="compositionally biased region" description="Basic residues" evidence="2">
    <location>
        <begin position="1"/>
        <end position="10"/>
    </location>
</feature>
<keyword evidence="1" id="KW-0175">Coiled coil</keyword>
<feature type="compositionally biased region" description="Gly residues" evidence="2">
    <location>
        <begin position="97"/>
        <end position="123"/>
    </location>
</feature>
<name>A0A498HK79_MALDO</name>
<proteinExistence type="predicted"/>
<dbReference type="PANTHER" id="PTHR37226">
    <property type="entry name" value="GOLGIN FAMILY A PROTEIN"/>
    <property type="match status" value="1"/>
</dbReference>
<dbReference type="AlphaFoldDB" id="A0A498HK79"/>
<feature type="coiled-coil region" evidence="1">
    <location>
        <begin position="182"/>
        <end position="216"/>
    </location>
</feature>
<feature type="compositionally biased region" description="Basic residues" evidence="2">
    <location>
        <begin position="254"/>
        <end position="263"/>
    </location>
</feature>
<reference evidence="3 4" key="1">
    <citation type="submission" date="2018-10" db="EMBL/GenBank/DDBJ databases">
        <title>A high-quality apple genome assembly.</title>
        <authorList>
            <person name="Hu J."/>
        </authorList>
    </citation>
    <scope>NUCLEOTIDE SEQUENCE [LARGE SCALE GENOMIC DNA]</scope>
    <source>
        <strain evidence="4">cv. HFTH1</strain>
        <tissue evidence="3">Young leaf</tissue>
    </source>
</reference>